<protein>
    <submittedName>
        <fullName evidence="1">Uncharacterized protein</fullName>
    </submittedName>
</protein>
<dbReference type="Gene3D" id="2.60.120.560">
    <property type="entry name" value="Exo-inulinase, domain 1"/>
    <property type="match status" value="1"/>
</dbReference>
<gene>
    <name evidence="1" type="ORF">LCGC14_1592460</name>
</gene>
<dbReference type="EMBL" id="LAZR01012663">
    <property type="protein sequence ID" value="KKM25690.1"/>
    <property type="molecule type" value="Genomic_DNA"/>
</dbReference>
<accession>A0A0F9LE19</accession>
<proteinExistence type="predicted"/>
<organism evidence="1">
    <name type="scientific">marine sediment metagenome</name>
    <dbReference type="NCBI Taxonomy" id="412755"/>
    <lineage>
        <taxon>unclassified sequences</taxon>
        <taxon>metagenomes</taxon>
        <taxon>ecological metagenomes</taxon>
    </lineage>
</organism>
<dbReference type="AlphaFoldDB" id="A0A0F9LE19"/>
<sequence>MPELIPIPWPMRGLVEGTALMDQPPGSTTDSLNVRPYDAFDKRERGGQRGGISKFFAEDVLSPNSVQRLTQAVIAFDPSSVIADTLLLEVDEDNDFVLSAEVQDHIDWTEREVEEGGSQRMTPDITTLNGVITTESHLSDVYITNSTTDAVDPGVAIINIDPLVLGTAYIIQCEVDPPDNAATAANRGVFGMFLRVDGDDMDNDTGYISVGWRSTDAAGAQDIQVQHGVGVNPALVGSMTNLGSTVSVTPGTPVTFEVRVNGSTFNVYIEGNFIGKFTSSSNSNEVNFGFYLNAGDIAQVDNNSPWIKDIKVYTGIQPASLRESRIIAVSGGSVFSGSPLSGLSLASGGTGVLNGSTLDMGMQPAFQKAYMCDGLAANYKILTLSSNTISDWASAITGGSLPAGSVDTTQACRFMQLYRGRIAMSGLREDPQNWFLAKSGDPLDWDYSPATSSALQAVAGNNSNAGLLGDVVTALCPYLDDVMLIGGATSLWIMRGDPAAGGLIDNVSRTIGIIGPDSWCWDSVGIFYFMAVNGLYRLTSSSGTPELISKKRLDKTFGDIDIATNRIMLVYDPHWQGVHIFISPQSQPTTASTHWWWDERTDSFHKDQYPIVHGPTSVLAFEGDIPSETAILMGGYDSFVRQFDETVFSDDGTNINSFVRFTPIVIGGVMGSSLIDDINLILDQQSDNVTIKVWSGDTVEEAERLADAGGAPRFSRIITSGRNSAIRNRRAANAFIIELSQNGTAAGGAAGWAYEAGVCRMKVLNRMRGRHVS</sequence>
<name>A0A0F9LE19_9ZZZZ</name>
<comment type="caution">
    <text evidence="1">The sequence shown here is derived from an EMBL/GenBank/DDBJ whole genome shotgun (WGS) entry which is preliminary data.</text>
</comment>
<evidence type="ECO:0000313" key="1">
    <source>
        <dbReference type="EMBL" id="KKM25690.1"/>
    </source>
</evidence>
<reference evidence="1" key="1">
    <citation type="journal article" date="2015" name="Nature">
        <title>Complex archaea that bridge the gap between prokaryotes and eukaryotes.</title>
        <authorList>
            <person name="Spang A."/>
            <person name="Saw J.H."/>
            <person name="Jorgensen S.L."/>
            <person name="Zaremba-Niedzwiedzka K."/>
            <person name="Martijn J."/>
            <person name="Lind A.E."/>
            <person name="van Eijk R."/>
            <person name="Schleper C."/>
            <person name="Guy L."/>
            <person name="Ettema T.J."/>
        </authorList>
    </citation>
    <scope>NUCLEOTIDE SEQUENCE</scope>
</reference>